<feature type="compositionally biased region" description="Basic residues" evidence="3">
    <location>
        <begin position="425"/>
        <end position="435"/>
    </location>
</feature>
<evidence type="ECO:0000313" key="5">
    <source>
        <dbReference type="Proteomes" id="UP000004923"/>
    </source>
</evidence>
<evidence type="ECO:0000313" key="4">
    <source>
        <dbReference type="EMBL" id="EFY05381.1"/>
    </source>
</evidence>
<dbReference type="Pfam" id="PF01076">
    <property type="entry name" value="Mob_Pre"/>
    <property type="match status" value="1"/>
</dbReference>
<evidence type="ECO:0000256" key="3">
    <source>
        <dbReference type="SAM" id="MobiDB-lite"/>
    </source>
</evidence>
<organism evidence="4 5">
    <name type="scientific">Phascolarctobacterium succinatutens YIT 12067</name>
    <dbReference type="NCBI Taxonomy" id="626939"/>
    <lineage>
        <taxon>Bacteria</taxon>
        <taxon>Bacillati</taxon>
        <taxon>Bacillota</taxon>
        <taxon>Negativicutes</taxon>
        <taxon>Acidaminococcales</taxon>
        <taxon>Acidaminococcaceae</taxon>
        <taxon>Phascolarctobacterium</taxon>
    </lineage>
</organism>
<comment type="caution">
    <text evidence="4">The sequence shown here is derived from an EMBL/GenBank/DDBJ whole genome shotgun (WGS) entry which is preliminary data.</text>
</comment>
<dbReference type="Proteomes" id="UP000004923">
    <property type="component" value="Unassembled WGS sequence"/>
</dbReference>
<evidence type="ECO:0000256" key="2">
    <source>
        <dbReference type="SAM" id="Coils"/>
    </source>
</evidence>
<dbReference type="GO" id="GO:0003677">
    <property type="term" value="F:DNA binding"/>
    <property type="evidence" value="ECO:0007669"/>
    <property type="project" value="InterPro"/>
</dbReference>
<reference evidence="4 5" key="1">
    <citation type="submission" date="2011-01" db="EMBL/GenBank/DDBJ databases">
        <authorList>
            <person name="Weinstock G."/>
            <person name="Sodergren E."/>
            <person name="Clifton S."/>
            <person name="Fulton L."/>
            <person name="Fulton B."/>
            <person name="Courtney L."/>
            <person name="Fronick C."/>
            <person name="Harrison M."/>
            <person name="Strong C."/>
            <person name="Farmer C."/>
            <person name="Delahaunty K."/>
            <person name="Markovic C."/>
            <person name="Hall O."/>
            <person name="Minx P."/>
            <person name="Tomlinson C."/>
            <person name="Mitreva M."/>
            <person name="Hou S."/>
            <person name="Chen J."/>
            <person name="Wollam A."/>
            <person name="Pepin K.H."/>
            <person name="Johnson M."/>
            <person name="Bhonagiri V."/>
            <person name="Zhang X."/>
            <person name="Suruliraj S."/>
            <person name="Warren W."/>
            <person name="Chinwalla A."/>
            <person name="Mardis E.R."/>
            <person name="Wilson R.K."/>
        </authorList>
    </citation>
    <scope>NUCLEOTIDE SEQUENCE [LARGE SCALE GENOMIC DNA]</scope>
    <source>
        <strain evidence="4 5">YIT 12067</strain>
    </source>
</reference>
<dbReference type="InterPro" id="IPR001668">
    <property type="entry name" value="Mob_Pre"/>
</dbReference>
<proteinExistence type="inferred from homology"/>
<dbReference type="HOGENOM" id="CLU_052310_0_0_9"/>
<accession>E8LCS8</accession>
<feature type="region of interest" description="Disordered" evidence="3">
    <location>
        <begin position="409"/>
        <end position="435"/>
    </location>
</feature>
<feature type="compositionally biased region" description="Basic and acidic residues" evidence="3">
    <location>
        <begin position="409"/>
        <end position="424"/>
    </location>
</feature>
<feature type="coiled-coil region" evidence="2">
    <location>
        <begin position="265"/>
        <end position="292"/>
    </location>
</feature>
<dbReference type="AlphaFoldDB" id="E8LCS8"/>
<name>E8LCS8_9FIRM</name>
<dbReference type="EMBL" id="AEVN01000022">
    <property type="protein sequence ID" value="EFY05381.1"/>
    <property type="molecule type" value="Genomic_DNA"/>
</dbReference>
<keyword evidence="5" id="KW-1185">Reference proteome</keyword>
<protein>
    <submittedName>
        <fullName evidence="4">Plasmid recombination enzyme</fullName>
    </submittedName>
</protein>
<dbReference type="eggNOG" id="COG1196">
    <property type="taxonomic scope" value="Bacteria"/>
</dbReference>
<dbReference type="Gene3D" id="3.30.930.30">
    <property type="match status" value="1"/>
</dbReference>
<sequence>MLCNGFALPRKENEMAKSNKVDMSCARVKKYTASDVSKAERHNERKNESYENMNVIEERIPYNVHFKKPFAPTYMEQLKQMETDGMVSLRGLRKDATLFNEIVIDVNTMYFERNGGYEYAKQFYEEAFHFIEEKFGAENVISAVMHADEINIAATEELGKEVYHYHLHAMVLPVVEKEILWSKRCKDEKLRGTVKEVVHQISHSKKWKSDIPLTDEKGNPLLRKNGKPMFRASYSILQDELFNYMTEQGFKGFQRGEYGSTAEHLTSLQYQIKQDKERLEKLQKRIQREQIKYEPARNVSKTYNEIDRMGQKTITGKMAISKEDYSQLTALAKEGITSRAEISELEQSANYYRQKYFDCANALERMKTKYNELKEKCRPFLQALEHFPEVAKLFTEKVKQLFSFKEAQERAEKEAREKERQERIKARRNKRGMER</sequence>
<keyword evidence="2" id="KW-0175">Coiled coil</keyword>
<evidence type="ECO:0000256" key="1">
    <source>
        <dbReference type="ARBA" id="ARBA00010657"/>
    </source>
</evidence>
<dbReference type="CDD" id="cd17242">
    <property type="entry name" value="MobM_relaxase"/>
    <property type="match status" value="1"/>
</dbReference>
<dbReference type="GO" id="GO:0006310">
    <property type="term" value="P:DNA recombination"/>
    <property type="evidence" value="ECO:0007669"/>
    <property type="project" value="InterPro"/>
</dbReference>
<comment type="similarity">
    <text evidence="1">Belongs to the plasmid mobilization pre family.</text>
</comment>
<gene>
    <name evidence="4" type="ORF">HMPREF9443_00651</name>
</gene>